<dbReference type="InterPro" id="IPR046357">
    <property type="entry name" value="PPIase_dom_sf"/>
</dbReference>
<sequence length="244" mass="26226">MSKALPIAVAVLLGGAALVPVYYATQHPADASASTVSQSSKPVEKISYALGYEVASQTPEEVDSNAFISGIRDARAKKERQFTDEELQAAYADFQKEMQNKQINDAKAVKPEAQPASAANKDVNFLAENAKKDGVKTTASGLQYKITQQGKGKQPNAQSVVKVHYTGKLLDGKVFDSSVERGQPVEFPLNQVIPGWTEGLQLMKEGSKATLYIPAQLAYGEQGVPGTIPPNSTLIFDVELIKVN</sequence>
<dbReference type="Pfam" id="PF01346">
    <property type="entry name" value="FKBP_N"/>
    <property type="match status" value="1"/>
</dbReference>
<feature type="domain" description="PPIase FKBP-type" evidence="8">
    <location>
        <begin position="158"/>
        <end position="244"/>
    </location>
</feature>
<evidence type="ECO:0000259" key="8">
    <source>
        <dbReference type="PROSITE" id="PS50059"/>
    </source>
</evidence>
<dbReference type="GO" id="GO:0006457">
    <property type="term" value="P:protein folding"/>
    <property type="evidence" value="ECO:0007669"/>
    <property type="project" value="InterPro"/>
</dbReference>
<evidence type="ECO:0000256" key="7">
    <source>
        <dbReference type="RuleBase" id="RU003915"/>
    </source>
</evidence>
<dbReference type="EMBL" id="CP049916">
    <property type="protein sequence ID" value="QIO10207.1"/>
    <property type="molecule type" value="Genomic_DNA"/>
</dbReference>
<dbReference type="PROSITE" id="PS50059">
    <property type="entry name" value="FKBP_PPIASE"/>
    <property type="match status" value="1"/>
</dbReference>
<dbReference type="Pfam" id="PF00254">
    <property type="entry name" value="FKBP_C"/>
    <property type="match status" value="1"/>
</dbReference>
<dbReference type="InterPro" id="IPR001179">
    <property type="entry name" value="PPIase_FKBP_dom"/>
</dbReference>
<evidence type="ECO:0000256" key="1">
    <source>
        <dbReference type="ARBA" id="ARBA00000971"/>
    </source>
</evidence>
<dbReference type="InterPro" id="IPR000774">
    <property type="entry name" value="PPIase_FKBP_N"/>
</dbReference>
<dbReference type="InterPro" id="IPR036944">
    <property type="entry name" value="PPIase_FKBP_N_sf"/>
</dbReference>
<keyword evidence="10" id="KW-1185">Reference proteome</keyword>
<evidence type="ECO:0000256" key="2">
    <source>
        <dbReference type="ARBA" id="ARBA00006577"/>
    </source>
</evidence>
<name>A0A6G8S7R9_9GAMM</name>
<evidence type="ECO:0000256" key="3">
    <source>
        <dbReference type="ARBA" id="ARBA00022729"/>
    </source>
</evidence>
<keyword evidence="3" id="KW-0732">Signal</keyword>
<dbReference type="FunFam" id="3.10.50.40:FF:000045">
    <property type="entry name" value="Peptidyl-prolyl cis-trans isomerase"/>
    <property type="match status" value="1"/>
</dbReference>
<dbReference type="AlphaFoldDB" id="A0A6G8S7R9"/>
<dbReference type="Proteomes" id="UP000501939">
    <property type="component" value="Chromosome"/>
</dbReference>
<dbReference type="Gene3D" id="3.10.50.40">
    <property type="match status" value="1"/>
</dbReference>
<dbReference type="Gene3D" id="1.10.287.460">
    <property type="entry name" value="Peptidyl-prolyl cis-trans isomerase, FKBP-type, N-terminal domain"/>
    <property type="match status" value="1"/>
</dbReference>
<proteinExistence type="inferred from homology"/>
<evidence type="ECO:0000256" key="4">
    <source>
        <dbReference type="ARBA" id="ARBA00023110"/>
    </source>
</evidence>
<dbReference type="GO" id="GO:0003755">
    <property type="term" value="F:peptidyl-prolyl cis-trans isomerase activity"/>
    <property type="evidence" value="ECO:0007669"/>
    <property type="project" value="UniProtKB-UniRule"/>
</dbReference>
<evidence type="ECO:0000256" key="5">
    <source>
        <dbReference type="ARBA" id="ARBA00023235"/>
    </source>
</evidence>
<comment type="catalytic activity">
    <reaction evidence="1 6 7">
        <text>[protein]-peptidylproline (omega=180) = [protein]-peptidylproline (omega=0)</text>
        <dbReference type="Rhea" id="RHEA:16237"/>
        <dbReference type="Rhea" id="RHEA-COMP:10747"/>
        <dbReference type="Rhea" id="RHEA-COMP:10748"/>
        <dbReference type="ChEBI" id="CHEBI:83833"/>
        <dbReference type="ChEBI" id="CHEBI:83834"/>
        <dbReference type="EC" id="5.2.1.8"/>
    </reaction>
</comment>
<reference evidence="9 10" key="1">
    <citation type="submission" date="2020-03" db="EMBL/GenBank/DDBJ databases">
        <authorList>
            <person name="Zhu W."/>
        </authorList>
    </citation>
    <scope>NUCLEOTIDE SEQUENCE [LARGE SCALE GENOMIC DNA]</scope>
    <source>
        <strain evidence="9 10">185</strain>
    </source>
</reference>
<accession>A0A6G8S7R9</accession>
<evidence type="ECO:0000313" key="9">
    <source>
        <dbReference type="EMBL" id="QIO10207.1"/>
    </source>
</evidence>
<evidence type="ECO:0000256" key="6">
    <source>
        <dbReference type="PROSITE-ProRule" id="PRU00277"/>
    </source>
</evidence>
<evidence type="ECO:0000313" key="10">
    <source>
        <dbReference type="Proteomes" id="UP000501939"/>
    </source>
</evidence>
<dbReference type="SUPFAM" id="SSF54534">
    <property type="entry name" value="FKBP-like"/>
    <property type="match status" value="1"/>
</dbReference>
<keyword evidence="5 6" id="KW-0413">Isomerase</keyword>
<dbReference type="EC" id="5.2.1.8" evidence="7"/>
<gene>
    <name evidence="9" type="ORF">G8D99_15130</name>
</gene>
<dbReference type="PANTHER" id="PTHR43811">
    <property type="entry name" value="FKBP-TYPE PEPTIDYL-PROLYL CIS-TRANS ISOMERASE FKPA"/>
    <property type="match status" value="1"/>
</dbReference>
<organism evidence="9 10">
    <name type="scientific">Acinetobacter lanii</name>
    <dbReference type="NCBI Taxonomy" id="2715163"/>
    <lineage>
        <taxon>Bacteria</taxon>
        <taxon>Pseudomonadati</taxon>
        <taxon>Pseudomonadota</taxon>
        <taxon>Gammaproteobacteria</taxon>
        <taxon>Moraxellales</taxon>
        <taxon>Moraxellaceae</taxon>
        <taxon>Acinetobacter</taxon>
    </lineage>
</organism>
<dbReference type="KEGG" id="alj:G8D99_15130"/>
<dbReference type="RefSeq" id="WP_166327301.1">
    <property type="nucleotide sequence ID" value="NZ_CP049916.1"/>
</dbReference>
<protein>
    <recommendedName>
        <fullName evidence="7">Peptidyl-prolyl cis-trans isomerase</fullName>
        <ecNumber evidence="7">5.2.1.8</ecNumber>
    </recommendedName>
</protein>
<dbReference type="PANTHER" id="PTHR43811:SF57">
    <property type="entry name" value="FKBP-TYPE PEPTIDYL-PROLYL CIS-TRANS ISOMERASE FKPA-RELATED"/>
    <property type="match status" value="1"/>
</dbReference>
<keyword evidence="4 6" id="KW-0697">Rotamase</keyword>
<comment type="similarity">
    <text evidence="2 7">Belongs to the FKBP-type PPIase family.</text>
</comment>